<name>A0A9D4AL20_9ROSI</name>
<sequence length="75" mass="8588">MVQRRNSLSLFELTSGWHMFAGFAKLIKDLGEEPSQMEWRSMIANRSSHAHRKGGTDGGFTSRFIMVYPNDVLRV</sequence>
<evidence type="ECO:0000313" key="1">
    <source>
        <dbReference type="EMBL" id="KAH1130022.1"/>
    </source>
</evidence>
<dbReference type="OrthoDB" id="10665570at2759"/>
<reference evidence="1 2" key="1">
    <citation type="journal article" date="2021" name="Plant Biotechnol. J.">
        <title>Multi-omics assisted identification of the key and species-specific regulatory components of drought-tolerant mechanisms in Gossypium stocksii.</title>
        <authorList>
            <person name="Yu D."/>
            <person name="Ke L."/>
            <person name="Zhang D."/>
            <person name="Wu Y."/>
            <person name="Sun Y."/>
            <person name="Mei J."/>
            <person name="Sun J."/>
            <person name="Sun Y."/>
        </authorList>
    </citation>
    <scope>NUCLEOTIDE SEQUENCE [LARGE SCALE GENOMIC DNA]</scope>
    <source>
        <strain evidence="2">cv. E1</strain>
        <tissue evidence="1">Leaf</tissue>
    </source>
</reference>
<dbReference type="Proteomes" id="UP000828251">
    <property type="component" value="Unassembled WGS sequence"/>
</dbReference>
<evidence type="ECO:0000313" key="2">
    <source>
        <dbReference type="Proteomes" id="UP000828251"/>
    </source>
</evidence>
<organism evidence="1 2">
    <name type="scientific">Gossypium stocksii</name>
    <dbReference type="NCBI Taxonomy" id="47602"/>
    <lineage>
        <taxon>Eukaryota</taxon>
        <taxon>Viridiplantae</taxon>
        <taxon>Streptophyta</taxon>
        <taxon>Embryophyta</taxon>
        <taxon>Tracheophyta</taxon>
        <taxon>Spermatophyta</taxon>
        <taxon>Magnoliopsida</taxon>
        <taxon>eudicotyledons</taxon>
        <taxon>Gunneridae</taxon>
        <taxon>Pentapetalae</taxon>
        <taxon>rosids</taxon>
        <taxon>malvids</taxon>
        <taxon>Malvales</taxon>
        <taxon>Malvaceae</taxon>
        <taxon>Malvoideae</taxon>
        <taxon>Gossypium</taxon>
    </lineage>
</organism>
<accession>A0A9D4AL20</accession>
<protein>
    <submittedName>
        <fullName evidence="1">Uncharacterized protein</fullName>
    </submittedName>
</protein>
<gene>
    <name evidence="1" type="ORF">J1N35_001400</name>
</gene>
<keyword evidence="2" id="KW-1185">Reference proteome</keyword>
<proteinExistence type="predicted"/>
<dbReference type="EMBL" id="JAIQCV010000001">
    <property type="protein sequence ID" value="KAH1130022.1"/>
    <property type="molecule type" value="Genomic_DNA"/>
</dbReference>
<comment type="caution">
    <text evidence="1">The sequence shown here is derived from an EMBL/GenBank/DDBJ whole genome shotgun (WGS) entry which is preliminary data.</text>
</comment>
<dbReference type="AlphaFoldDB" id="A0A9D4AL20"/>